<feature type="region of interest" description="Disordered" evidence="1">
    <location>
        <begin position="1423"/>
        <end position="1489"/>
    </location>
</feature>
<evidence type="ECO:0000313" key="3">
    <source>
        <dbReference type="Proteomes" id="UP000239563"/>
    </source>
</evidence>
<gene>
    <name evidence="2" type="ORF">SRS1_15217</name>
</gene>
<dbReference type="Proteomes" id="UP000239563">
    <property type="component" value="Chromosome XIV"/>
</dbReference>
<feature type="region of interest" description="Disordered" evidence="1">
    <location>
        <begin position="396"/>
        <end position="492"/>
    </location>
</feature>
<feature type="compositionally biased region" description="Basic and acidic residues" evidence="1">
    <location>
        <begin position="1194"/>
        <end position="1233"/>
    </location>
</feature>
<evidence type="ECO:0000256" key="1">
    <source>
        <dbReference type="SAM" id="MobiDB-lite"/>
    </source>
</evidence>
<feature type="compositionally biased region" description="Low complexity" evidence="1">
    <location>
        <begin position="1428"/>
        <end position="1443"/>
    </location>
</feature>
<feature type="compositionally biased region" description="Polar residues" evidence="1">
    <location>
        <begin position="292"/>
        <end position="317"/>
    </location>
</feature>
<feature type="compositionally biased region" description="Basic residues" evidence="1">
    <location>
        <begin position="1005"/>
        <end position="1032"/>
    </location>
</feature>
<feature type="region of interest" description="Disordered" evidence="1">
    <location>
        <begin position="196"/>
        <end position="262"/>
    </location>
</feature>
<feature type="compositionally biased region" description="Acidic residues" evidence="1">
    <location>
        <begin position="1341"/>
        <end position="1357"/>
    </location>
</feature>
<feature type="region of interest" description="Disordered" evidence="1">
    <location>
        <begin position="983"/>
        <end position="1085"/>
    </location>
</feature>
<dbReference type="PANTHER" id="PTHR47177">
    <property type="entry name" value="F18C1.6 PROTEIN"/>
    <property type="match status" value="1"/>
</dbReference>
<evidence type="ECO:0000313" key="2">
    <source>
        <dbReference type="EMBL" id="SJX64784.1"/>
    </source>
</evidence>
<feature type="region of interest" description="Disordered" evidence="1">
    <location>
        <begin position="1194"/>
        <end position="1394"/>
    </location>
</feature>
<dbReference type="EMBL" id="LT795067">
    <property type="protein sequence ID" value="SJX64784.1"/>
    <property type="molecule type" value="Genomic_DNA"/>
</dbReference>
<feature type="compositionally biased region" description="Acidic residues" evidence="1">
    <location>
        <begin position="1549"/>
        <end position="1565"/>
    </location>
</feature>
<feature type="compositionally biased region" description="Polar residues" evidence="1">
    <location>
        <begin position="440"/>
        <end position="449"/>
    </location>
</feature>
<feature type="compositionally biased region" description="Basic and acidic residues" evidence="1">
    <location>
        <begin position="399"/>
        <end position="414"/>
    </location>
</feature>
<proteinExistence type="predicted"/>
<organism evidence="2 3">
    <name type="scientific">Sporisorium reilianum f. sp. reilianum</name>
    <dbReference type="NCBI Taxonomy" id="72559"/>
    <lineage>
        <taxon>Eukaryota</taxon>
        <taxon>Fungi</taxon>
        <taxon>Dikarya</taxon>
        <taxon>Basidiomycota</taxon>
        <taxon>Ustilaginomycotina</taxon>
        <taxon>Ustilaginomycetes</taxon>
        <taxon>Ustilaginales</taxon>
        <taxon>Ustilaginaceae</taxon>
        <taxon>Sporisorium</taxon>
    </lineage>
</organism>
<protein>
    <submittedName>
        <fullName evidence="2">Uncharacterized protein</fullName>
    </submittedName>
</protein>
<feature type="region of interest" description="Disordered" evidence="1">
    <location>
        <begin position="1"/>
        <end position="88"/>
    </location>
</feature>
<feature type="region of interest" description="Disordered" evidence="1">
    <location>
        <begin position="1505"/>
        <end position="1569"/>
    </location>
</feature>
<feature type="compositionally biased region" description="Low complexity" evidence="1">
    <location>
        <begin position="1597"/>
        <end position="1617"/>
    </location>
</feature>
<feature type="compositionally biased region" description="Polar residues" evidence="1">
    <location>
        <begin position="49"/>
        <end position="77"/>
    </location>
</feature>
<feature type="compositionally biased region" description="Acidic residues" evidence="1">
    <location>
        <begin position="1470"/>
        <end position="1480"/>
    </location>
</feature>
<feature type="region of interest" description="Disordered" evidence="1">
    <location>
        <begin position="1762"/>
        <end position="1781"/>
    </location>
</feature>
<name>A0A2N8UIJ9_9BASI</name>
<feature type="region of interest" description="Disordered" evidence="1">
    <location>
        <begin position="744"/>
        <end position="764"/>
    </location>
</feature>
<feature type="compositionally biased region" description="Acidic residues" evidence="1">
    <location>
        <begin position="248"/>
        <end position="261"/>
    </location>
</feature>
<feature type="compositionally biased region" description="Acidic residues" evidence="1">
    <location>
        <begin position="1052"/>
        <end position="1076"/>
    </location>
</feature>
<reference evidence="2 3" key="1">
    <citation type="submission" date="2017-02" db="EMBL/GenBank/DDBJ databases">
        <authorList>
            <person name="Peterson S.W."/>
        </authorList>
    </citation>
    <scope>NUCLEOTIDE SEQUENCE [LARGE SCALE GENOMIC DNA]</scope>
    <source>
        <strain evidence="2 3">SRS1_H2-8</strain>
    </source>
</reference>
<feature type="compositionally biased region" description="Basic and acidic residues" evidence="1">
    <location>
        <begin position="12"/>
        <end position="23"/>
    </location>
</feature>
<feature type="compositionally biased region" description="Basic and acidic residues" evidence="1">
    <location>
        <begin position="1505"/>
        <end position="1517"/>
    </location>
</feature>
<feature type="compositionally biased region" description="Basic and acidic residues" evidence="1">
    <location>
        <begin position="1033"/>
        <end position="1048"/>
    </location>
</feature>
<accession>A0A2N8UIJ9</accession>
<feature type="compositionally biased region" description="Polar residues" evidence="1">
    <location>
        <begin position="1250"/>
        <end position="1265"/>
    </location>
</feature>
<dbReference type="PANTHER" id="PTHR47177:SF4">
    <property type="entry name" value="OS06G0283200 PROTEIN"/>
    <property type="match status" value="1"/>
</dbReference>
<sequence length="1781" mass="190071">MSSIAFPAFERAQQEHMTFDRTAEQLYQSVEDAIRAPPSAPIAPEYANNDASHASASIGTTDASTSQTASGVNQSEAQAHPPPPKPKITKRVNARLQLAAALIEADNERILEKAQFWHIYHPPQAHDLVHPPPPPQPALASQSAIFAPFREGADIAVKRHVRTWSAATGLSRLLDPDDDGKRPSIDFLGVALPNEQRARSRAGSSVGALADTHPPHSRTNSLLSNAATSVLGRTSKLGSRPASLLGQGDDDDDDNDDDDDGAAASDAVALSQWGVDKFLSKDERERIAGQRSRAQSLAGSTRVRSSFEQLAPSSTTRKSMDADQNVAAAGIAAGRASSEIVAPSTAAATAAPGDSKLELLAKIKLYRERQENLPPSEWAGPGPTAPKDQVVEHIIASADDNKRVSLREASRELSDASPPTASEQAEPTGPIMDRPRPSSRADSTTSSAFLTAPREKASADAQHAIGLPHSQDQSLNQATAATPSQAIPVPPMATTRIPSLFDEEKPAEAHDMVGVGSYSRSQSRRNSFLAGPLFNPHGESVSPSNGLETPAQMAQFAPQPHDAAPVAPEPVPFRQSRIQRRSWTMDQFAEHDLGLGPSPFAAALQAASPSFNEASELGATGTDPTNVASPAINFNGLSTRQLQNMARNSTFPSHLGINRNLLAEVSDVDNDDELFQQNESRTLPKRRRQPSFDINALAQDLAKTGGDNFEIQLGDGAAPDLSSANWGKPRKKWFRLSMMMDAKGKLPKQKKGAPADGGEADAESDAELLDGALAAAEQLKVEDKQVPDLSDLYAAEPSANMALDANPAHGGKSDGVDDDYVSPPRRGPLRPLGLAARTPKTIFMPPPLQGTELAPKLRLTDVAPEPMAAPPASNRHSLHVPEGFVLHNTRGGLPPMRSLVVHSANGPQPMFAAKPGNKKHEQAAARLKAVEVGRTVQVPAAAPRGIGRRAAAPTTALFRNHLVQHEDEREGWGFEAGTCVDDIFNPNDADDSDDDDKPLADIKKQSRSAKRAAKRLAKEKRKRKAARRIRRAKREEALKEGKSFREVGVDELSPDEDLDLSSTTSEEDVTDSETESDLWASDDDKRWIDDSKPAGKLYGKSLLDLATERTTERKSKARFYGQVQLEDGEVAAIQVDGDDDLAASQRFAGSSYDDAASVAPSVARSFRDKPLGFNDTRERMEAVFGADQIWAREMAKRQQDEARETEEAKENARIEEVAQRQRDAEPKAKKERGLFSLGKRSKKTRGSVLGISNDSAITSALSFTGSDAGGSHAPSHAAPEAEGDQAELPPRSQTPAEAPVIALDITMDAEAPEEGQPGRKSLNLLAGEEAAAKEWLISSDVESEENGLAEESSDDDVPLAQVKKNVASRPTSLAAGLSLYPTQSGGADSSDEELPLAALKEKRIRQSMLLGGGKLDLDFSSAHDGISDARSASASSPRSGSVRETTGVPHDGVKTPLSQQAAVKVARFVDDDDDDSDEDLPLGQRHPGGDAALAIMRTNLENQKRALKEARQAEKAQRRAARLARQVSADDANQVEGEEAAKREGEANGADEDEESEDEDDDSEDDKPLGYVHPQAAIIAEQAALIRQLQSEKEEQQQQQQQHHQQSRLSSLPSPQSGLMSPSGVDLRSSMMMNRMSALPNMVGGVNGMGGMGMADPRLSMAGLPTNGSMMMGGMPQFDGLPTSSPGLPFSMSVSTPMQMQTGMAMAPGSQIGLSGGGMHPGGMSPAMSMPMQMGAPMTPNPMTMMLDPKASSIHNWRTQVPTDATATLTPPGGASAVNSG</sequence>
<feature type="compositionally biased region" description="Polar residues" evidence="1">
    <location>
        <begin position="217"/>
        <end position="232"/>
    </location>
</feature>
<feature type="compositionally biased region" description="Polar residues" evidence="1">
    <location>
        <begin position="470"/>
        <end position="485"/>
    </location>
</feature>
<feature type="region of interest" description="Disordered" evidence="1">
    <location>
        <begin position="286"/>
        <end position="320"/>
    </location>
</feature>
<feature type="region of interest" description="Disordered" evidence="1">
    <location>
        <begin position="1589"/>
        <end position="1626"/>
    </location>
</feature>